<dbReference type="OrthoDB" id="5634947at2"/>
<evidence type="ECO:0000256" key="1">
    <source>
        <dbReference type="SAM" id="Coils"/>
    </source>
</evidence>
<dbReference type="STRING" id="447.Lboz_1895"/>
<keyword evidence="1" id="KW-0175">Coiled coil</keyword>
<evidence type="ECO:0000259" key="2">
    <source>
        <dbReference type="Pfam" id="PF18493"/>
    </source>
</evidence>
<protein>
    <recommendedName>
        <fullName evidence="2">RavJ-like C-terminal domain-containing protein</fullName>
    </recommendedName>
</protein>
<organism evidence="3 4">
    <name type="scientific">Legionella bozemanae</name>
    <name type="common">Fluoribacter bozemanae</name>
    <dbReference type="NCBI Taxonomy" id="447"/>
    <lineage>
        <taxon>Bacteria</taxon>
        <taxon>Pseudomonadati</taxon>
        <taxon>Pseudomonadota</taxon>
        <taxon>Gammaproteobacteria</taxon>
        <taxon>Legionellales</taxon>
        <taxon>Legionellaceae</taxon>
        <taxon>Legionella</taxon>
    </lineage>
</organism>
<feature type="domain" description="RavJ-like C-terminal" evidence="2">
    <location>
        <begin position="451"/>
        <end position="536"/>
    </location>
</feature>
<dbReference type="PATRIC" id="fig|447.4.peg.2018"/>
<dbReference type="Pfam" id="PF18493">
    <property type="entry name" value="DUF5617"/>
    <property type="match status" value="1"/>
</dbReference>
<keyword evidence="4" id="KW-1185">Reference proteome</keyword>
<accession>A0A0W0RQD6</accession>
<dbReference type="AlphaFoldDB" id="A0A0W0RQD6"/>
<evidence type="ECO:0000313" key="4">
    <source>
        <dbReference type="Proteomes" id="UP000054695"/>
    </source>
</evidence>
<feature type="coiled-coil region" evidence="1">
    <location>
        <begin position="229"/>
        <end position="256"/>
    </location>
</feature>
<dbReference type="Proteomes" id="UP000054695">
    <property type="component" value="Unassembled WGS sequence"/>
</dbReference>
<gene>
    <name evidence="3" type="ORF">Lboz_1895</name>
</gene>
<reference evidence="3 4" key="1">
    <citation type="submission" date="2015-11" db="EMBL/GenBank/DDBJ databases">
        <title>Genomic analysis of 38 Legionella species identifies large and diverse effector repertoires.</title>
        <authorList>
            <person name="Burstein D."/>
            <person name="Amaro F."/>
            <person name="Zusman T."/>
            <person name="Lifshitz Z."/>
            <person name="Cohen O."/>
            <person name="Gilbert J.A."/>
            <person name="Pupko T."/>
            <person name="Shuman H.A."/>
            <person name="Segal G."/>
        </authorList>
    </citation>
    <scope>NUCLEOTIDE SEQUENCE [LARGE SCALE GENOMIC DNA]</scope>
    <source>
        <strain evidence="3 4">WIGA</strain>
    </source>
</reference>
<dbReference type="RefSeq" id="WP_058459534.1">
    <property type="nucleotide sequence ID" value="NZ_CAAAIY010000015.1"/>
</dbReference>
<dbReference type="EMBL" id="LNXU01000019">
    <property type="protein sequence ID" value="KTC73249.1"/>
    <property type="molecule type" value="Genomic_DNA"/>
</dbReference>
<name>A0A0W0RQD6_LEGBO</name>
<sequence length="559" mass="64066">MPITRQLIAAQAPKTQGDWFSVSGTVADADDGQGMPTWQFRISILPTRENALKALNALATLEQFQSTQHPEFKVFLPDDNNDLSSWDPTFRGGDRDQRGKEICVYMEQVLGRNKPEYYEGNYPSPDYLKSLMLSMWKGLQDAGVELAYSIPSEGEKEVLCDSGLITPFCYSSFKPYQQRHGILHQVENYNPKEYQDPLEGVSISLEDLQEYNIHPIGAVKSAQRLIYHLNHYQLKKLEAEQELQALLQSAEKEEDISDTQFTDYGEVITALDNVLEMPIEGEEEALTERLREYINLVKAKEVSIALPSQSTLPGKLFSKDLRLLQALADLEDKSEKNIRARLFSAFPQEVQHAIVSAEGGRETFYALCIKHLFQNISQSLENEKKLSVDEMMKLNIDIDRKSCEKAFTYYPQKFQQIYQKLVHCEHEKQMILKEHERFDLLPKPPNNSPYYSEITSKIEGTLAQARAILNDYTRDNSWLSRVAHGNWNRHHLEEVNEIVKAIDNRTISSMEELSTHLAAIPLANPKGSLARRMEFILLPYAQSLQYPESKKDDEVFHPV</sequence>
<comment type="caution">
    <text evidence="3">The sequence shown here is derived from an EMBL/GenBank/DDBJ whole genome shotgun (WGS) entry which is preliminary data.</text>
</comment>
<proteinExistence type="predicted"/>
<evidence type="ECO:0000313" key="3">
    <source>
        <dbReference type="EMBL" id="KTC73249.1"/>
    </source>
</evidence>
<dbReference type="InterPro" id="IPR041234">
    <property type="entry name" value="RavJ-like_C"/>
</dbReference>